<gene>
    <name evidence="1" type="ORF">TM448B04103_0010</name>
</gene>
<protein>
    <submittedName>
        <fullName evidence="1">Uncharacterized protein</fullName>
    </submittedName>
</protein>
<evidence type="ECO:0000313" key="1">
    <source>
        <dbReference type="EMBL" id="QJI03117.1"/>
    </source>
</evidence>
<proteinExistence type="predicted"/>
<dbReference type="AlphaFoldDB" id="A0A6M3XYW5"/>
<sequence>MTLPEKDEEAMSSRVHVVIVGEECTAFTVPTDHPYLEAWRDLAETTLAMAHYAVDPFVQVFPCVGVCGGRGEWYEGAACADRCGVA</sequence>
<reference evidence="1" key="1">
    <citation type="submission" date="2020-03" db="EMBL/GenBank/DDBJ databases">
        <title>The deep terrestrial virosphere.</title>
        <authorList>
            <person name="Holmfeldt K."/>
            <person name="Nilsson E."/>
            <person name="Simone D."/>
            <person name="Lopez-Fernandez M."/>
            <person name="Wu X."/>
            <person name="de Brujin I."/>
            <person name="Lundin D."/>
            <person name="Andersson A."/>
            <person name="Bertilsson S."/>
            <person name="Dopson M."/>
        </authorList>
    </citation>
    <scope>NUCLEOTIDE SEQUENCE</scope>
    <source>
        <strain evidence="1">TM448B04103</strain>
    </source>
</reference>
<accession>A0A6M3XYW5</accession>
<name>A0A6M3XYW5_9ZZZZ</name>
<organism evidence="1">
    <name type="scientific">viral metagenome</name>
    <dbReference type="NCBI Taxonomy" id="1070528"/>
    <lineage>
        <taxon>unclassified sequences</taxon>
        <taxon>metagenomes</taxon>
        <taxon>organismal metagenomes</taxon>
    </lineage>
</organism>
<dbReference type="EMBL" id="MT145059">
    <property type="protein sequence ID" value="QJI03117.1"/>
    <property type="molecule type" value="Genomic_DNA"/>
</dbReference>